<dbReference type="Proteomes" id="UP000198846">
    <property type="component" value="Unassembled WGS sequence"/>
</dbReference>
<evidence type="ECO:0000313" key="2">
    <source>
        <dbReference type="Proteomes" id="UP000198846"/>
    </source>
</evidence>
<dbReference type="Pfam" id="PF05488">
    <property type="entry name" value="PAAR_motif"/>
    <property type="match status" value="1"/>
</dbReference>
<proteinExistence type="predicted"/>
<evidence type="ECO:0000313" key="1">
    <source>
        <dbReference type="EMBL" id="SEA59896.1"/>
    </source>
</evidence>
<dbReference type="RefSeq" id="WP_092136075.1">
    <property type="nucleotide sequence ID" value="NZ_FNQK01000020.1"/>
</dbReference>
<protein>
    <submittedName>
        <fullName evidence="1">Zn-binding Pro-Ala-Ala-Arg (PAAR) domain-containing protein, incolved in TypeVI secretion</fullName>
    </submittedName>
</protein>
<dbReference type="AlphaFoldDB" id="A0A1H4CHJ3"/>
<organism evidence="1 2">
    <name type="scientific">Bizionia paragorgiae</name>
    <dbReference type="NCBI Taxonomy" id="283786"/>
    <lineage>
        <taxon>Bacteria</taxon>
        <taxon>Pseudomonadati</taxon>
        <taxon>Bacteroidota</taxon>
        <taxon>Flavobacteriia</taxon>
        <taxon>Flavobacteriales</taxon>
        <taxon>Flavobacteriaceae</taxon>
        <taxon>Bizionia</taxon>
    </lineage>
</organism>
<dbReference type="Gene3D" id="2.60.200.60">
    <property type="match status" value="2"/>
</dbReference>
<dbReference type="STRING" id="283786.SAMN04487990_1202"/>
<accession>A0A1H4CHJ3</accession>
<gene>
    <name evidence="1" type="ORF">SAMN04487990_1202</name>
</gene>
<dbReference type="OrthoDB" id="1211274at2"/>
<dbReference type="InterPro" id="IPR008727">
    <property type="entry name" value="PAAR_motif"/>
</dbReference>
<dbReference type="CDD" id="cd14738">
    <property type="entry name" value="PAAR_2"/>
    <property type="match status" value="1"/>
</dbReference>
<dbReference type="EMBL" id="FNQK01000020">
    <property type="protein sequence ID" value="SEA59896.1"/>
    <property type="molecule type" value="Genomic_DNA"/>
</dbReference>
<name>A0A1H4CHJ3_BIZPA</name>
<reference evidence="1 2" key="1">
    <citation type="submission" date="2016-10" db="EMBL/GenBank/DDBJ databases">
        <authorList>
            <person name="de Groot N.N."/>
        </authorList>
    </citation>
    <scope>NUCLEOTIDE SEQUENCE [LARGE SCALE GENOMIC DNA]</scope>
    <source>
        <strain evidence="1 2">DSM 23842</strain>
    </source>
</reference>
<keyword evidence="2" id="KW-1185">Reference proteome</keyword>
<sequence length="805" mass="90592">MAGKPAATVGSNHTCPMCSGSTPHVGGPIIQGSPNIFINGQSVATLGSICTCNSGPDTIVTGISSVLINGKPIATIGDKTAHGGKVVTGSPNVIISSSSQTATSVMPIDKIPFPEISISDRLQAASIGQAKNLKQAEAIQKKLRALAEQQEDKVKKLPKLQGEIIFVNGYLSDPVTNSESQWNAIMDLNPDKKGWFTRRGENVNERNRIDHDDFYTANQREEDLHKSKARKILEEKLRNLNTNVFSTPETKYYGYWNIKANQKKATEIYAKYFNAEGRVHYVNGSHGLASNGAHRVDHGISLGYEWARYHWDIYKKTNVDNKKGEKPQIESHTPHYKPVTIVGHSQGACMAAGVKLGVIKFASEMGYDKVAINSIFLGVHQPRGLYGDAYNSLVRKKTQEYMINKNAVLLGKEENSGKEFFNAISDLYNPKYKKIYNNRGLFEHVKTICGNWEDFKSRAVQFTFTNDRADLVSIDGDIPEINSACNPKIDKTLFSAEYLHKASSIPSYYTNSQNKKIIDLKTMGAESGFLVIPPYVANRRFDFSDVDDDSSFQEKEEGKEWGTYKDVAVLWAVAMNAFRIAKSNYEKHSKHKFDSDAVGAILLGSNAYIGRNETRIKAYQDLITNFGSSPRDKTLYELYTAYRYIPVIHPPHIRRSNGLNDHEIKSLIYYNIAQLTYQNMLLRYAALQTADLYAHFSPVAMITHKKLLSDFPADDYGKASIFDRITKAGEKVFYRMEYDGNINKLSDEEQREQEKDYVEDPIQSQKHLIHSSLSETDYINNVIQAYVYKKKANKNQLYDETQHKP</sequence>